<dbReference type="EMBL" id="JAIWYP010000011">
    <property type="protein sequence ID" value="KAH3736955.1"/>
    <property type="molecule type" value="Genomic_DNA"/>
</dbReference>
<comment type="caution">
    <text evidence="2">The sequence shown here is derived from an EMBL/GenBank/DDBJ whole genome shotgun (WGS) entry which is preliminary data.</text>
</comment>
<dbReference type="AlphaFoldDB" id="A0A9D4D2W1"/>
<sequence length="90" mass="10083">MLIDHFGFINSGYTVTDEDAPQTPIRSTISTPRIPRWTTTDSWKASMEMLNVLKSRLNTISGLTSISQKRKSANSEPNSARSPFVYSCDQ</sequence>
<keyword evidence="3" id="KW-1185">Reference proteome</keyword>
<proteinExistence type="predicted"/>
<dbReference type="Proteomes" id="UP000828390">
    <property type="component" value="Unassembled WGS sequence"/>
</dbReference>
<reference evidence="2" key="1">
    <citation type="journal article" date="2019" name="bioRxiv">
        <title>The Genome of the Zebra Mussel, Dreissena polymorpha: A Resource for Invasive Species Research.</title>
        <authorList>
            <person name="McCartney M.A."/>
            <person name="Auch B."/>
            <person name="Kono T."/>
            <person name="Mallez S."/>
            <person name="Zhang Y."/>
            <person name="Obille A."/>
            <person name="Becker A."/>
            <person name="Abrahante J.E."/>
            <person name="Garbe J."/>
            <person name="Badalamenti J.P."/>
            <person name="Herman A."/>
            <person name="Mangelson H."/>
            <person name="Liachko I."/>
            <person name="Sullivan S."/>
            <person name="Sone E.D."/>
            <person name="Koren S."/>
            <person name="Silverstein K.A.T."/>
            <person name="Beckman K.B."/>
            <person name="Gohl D.M."/>
        </authorList>
    </citation>
    <scope>NUCLEOTIDE SEQUENCE</scope>
    <source>
        <strain evidence="2">Duluth1</strain>
        <tissue evidence="2">Whole animal</tissue>
    </source>
</reference>
<feature type="region of interest" description="Disordered" evidence="1">
    <location>
        <begin position="68"/>
        <end position="90"/>
    </location>
</feature>
<evidence type="ECO:0000313" key="3">
    <source>
        <dbReference type="Proteomes" id="UP000828390"/>
    </source>
</evidence>
<accession>A0A9D4D2W1</accession>
<evidence type="ECO:0000313" key="2">
    <source>
        <dbReference type="EMBL" id="KAH3736955.1"/>
    </source>
</evidence>
<evidence type="ECO:0000256" key="1">
    <source>
        <dbReference type="SAM" id="MobiDB-lite"/>
    </source>
</evidence>
<name>A0A9D4D2W1_DREPO</name>
<organism evidence="2 3">
    <name type="scientific">Dreissena polymorpha</name>
    <name type="common">Zebra mussel</name>
    <name type="synonym">Mytilus polymorpha</name>
    <dbReference type="NCBI Taxonomy" id="45954"/>
    <lineage>
        <taxon>Eukaryota</taxon>
        <taxon>Metazoa</taxon>
        <taxon>Spiralia</taxon>
        <taxon>Lophotrochozoa</taxon>
        <taxon>Mollusca</taxon>
        <taxon>Bivalvia</taxon>
        <taxon>Autobranchia</taxon>
        <taxon>Heteroconchia</taxon>
        <taxon>Euheterodonta</taxon>
        <taxon>Imparidentia</taxon>
        <taxon>Neoheterodontei</taxon>
        <taxon>Myida</taxon>
        <taxon>Dreissenoidea</taxon>
        <taxon>Dreissenidae</taxon>
        <taxon>Dreissena</taxon>
    </lineage>
</organism>
<gene>
    <name evidence="2" type="ORF">DPMN_043531</name>
</gene>
<reference evidence="2" key="2">
    <citation type="submission" date="2020-11" db="EMBL/GenBank/DDBJ databases">
        <authorList>
            <person name="McCartney M.A."/>
            <person name="Auch B."/>
            <person name="Kono T."/>
            <person name="Mallez S."/>
            <person name="Becker A."/>
            <person name="Gohl D.M."/>
            <person name="Silverstein K.A.T."/>
            <person name="Koren S."/>
            <person name="Bechman K.B."/>
            <person name="Herman A."/>
            <person name="Abrahante J.E."/>
            <person name="Garbe J."/>
        </authorList>
    </citation>
    <scope>NUCLEOTIDE SEQUENCE</scope>
    <source>
        <strain evidence="2">Duluth1</strain>
        <tissue evidence="2">Whole animal</tissue>
    </source>
</reference>
<protein>
    <submittedName>
        <fullName evidence="2">Uncharacterized protein</fullName>
    </submittedName>
</protein>